<proteinExistence type="predicted"/>
<reference evidence="1 2" key="1">
    <citation type="submission" date="2018-07" db="EMBL/GenBank/DDBJ databases">
        <title>Genome sequences of Haloplanus sp. CBA1112.</title>
        <authorList>
            <person name="Kim Y.B."/>
            <person name="Roh S.W."/>
        </authorList>
    </citation>
    <scope>NUCLEOTIDE SEQUENCE [LARGE SCALE GENOMIC DNA]</scope>
    <source>
        <strain evidence="1 2">CBA1112</strain>
    </source>
</reference>
<dbReference type="Proteomes" id="UP000252985">
    <property type="component" value="Chromosome"/>
</dbReference>
<dbReference type="KEGG" id="haq:DU484_13030"/>
<protein>
    <recommendedName>
        <fullName evidence="3">DUF1102 domain-containing protein</fullName>
    </recommendedName>
</protein>
<dbReference type="AlphaFoldDB" id="A0A345EER9"/>
<organism evidence="1 2">
    <name type="scientific">Haloplanus rubicundus</name>
    <dbReference type="NCBI Taxonomy" id="1547898"/>
    <lineage>
        <taxon>Archaea</taxon>
        <taxon>Methanobacteriati</taxon>
        <taxon>Methanobacteriota</taxon>
        <taxon>Stenosarchaea group</taxon>
        <taxon>Halobacteria</taxon>
        <taxon>Halobacteriales</taxon>
        <taxon>Haloferacaceae</taxon>
        <taxon>Haloplanus</taxon>
    </lineage>
</organism>
<dbReference type="EMBL" id="CP031148">
    <property type="protein sequence ID" value="AXG10691.1"/>
    <property type="molecule type" value="Genomic_DNA"/>
</dbReference>
<gene>
    <name evidence="1" type="ORF">DU484_13030</name>
</gene>
<evidence type="ECO:0000313" key="2">
    <source>
        <dbReference type="Proteomes" id="UP000252985"/>
    </source>
</evidence>
<evidence type="ECO:0008006" key="3">
    <source>
        <dbReference type="Google" id="ProtNLM"/>
    </source>
</evidence>
<accession>A0A345EER9</accession>
<evidence type="ECO:0000313" key="1">
    <source>
        <dbReference type="EMBL" id="AXG10691.1"/>
    </source>
</evidence>
<name>A0A345EER9_9EURY</name>
<sequence length="194" mass="20612">MRRRRFLFGLGSLSLAAGAVTGTGAFTSARAERTVSVDVEDDDDAYLSLDPSSDLSRTTTSGGQLEFYIPGIKTRAGIGDTPEGNGVQPNSRYTFGDLLVISNQGSDPVEVFGSGRNVPSGFERLGLVDSDRNQLLTSEADATELYPGESFNAGLFIETGDANVQQYQLALRIRADPITEQASDAPRGPSGILE</sequence>